<dbReference type="RefSeq" id="WP_309523449.1">
    <property type="nucleotide sequence ID" value="NZ_JAVIXS010000022.1"/>
</dbReference>
<comment type="caution">
    <text evidence="1">The sequence shown here is derived from an EMBL/GenBank/DDBJ whole genome shotgun (WGS) entry which is preliminary data.</text>
</comment>
<name>A0ABU1EBH3_9FLAO</name>
<gene>
    <name evidence="1" type="ORF">REB14_23610</name>
</gene>
<reference evidence="1 2" key="1">
    <citation type="submission" date="2023-08" db="EMBL/GenBank/DDBJ databases">
        <authorList>
            <person name="Maltman C."/>
        </authorList>
    </citation>
    <scope>NUCLEOTIDE SEQUENCE [LARGE SCALE GENOMIC DNA]</scope>
    <source>
        <strain evidence="1 2">ES2</strain>
    </source>
</reference>
<proteinExistence type="predicted"/>
<dbReference type="InterPro" id="IPR054274">
    <property type="entry name" value="DUF7005"/>
</dbReference>
<dbReference type="EMBL" id="JAVIXS010000022">
    <property type="protein sequence ID" value="MDR4955178.1"/>
    <property type="molecule type" value="Genomic_DNA"/>
</dbReference>
<dbReference type="Pfam" id="PF22541">
    <property type="entry name" value="DUF7005"/>
    <property type="match status" value="1"/>
</dbReference>
<organism evidence="1 2">
    <name type="scientific">Chryseobacterium metallicongregator</name>
    <dbReference type="NCBI Taxonomy" id="3073042"/>
    <lineage>
        <taxon>Bacteria</taxon>
        <taxon>Pseudomonadati</taxon>
        <taxon>Bacteroidota</taxon>
        <taxon>Flavobacteriia</taxon>
        <taxon>Flavobacteriales</taxon>
        <taxon>Weeksellaceae</taxon>
        <taxon>Chryseobacterium group</taxon>
        <taxon>Chryseobacterium</taxon>
    </lineage>
</organism>
<protein>
    <submittedName>
        <fullName evidence="1">Uncharacterized protein</fullName>
    </submittedName>
</protein>
<evidence type="ECO:0000313" key="2">
    <source>
        <dbReference type="Proteomes" id="UP001260959"/>
    </source>
</evidence>
<accession>A0ABU1EBH3</accession>
<dbReference type="Proteomes" id="UP001260959">
    <property type="component" value="Unassembled WGS sequence"/>
</dbReference>
<keyword evidence="2" id="KW-1185">Reference proteome</keyword>
<evidence type="ECO:0000313" key="1">
    <source>
        <dbReference type="EMBL" id="MDR4955178.1"/>
    </source>
</evidence>
<sequence>MSVLRNIEKLETYLQNKFSSERLKTVASEENACVEFWKYYLQKTDESHFQILKDFYPQLYFPIETEINKTEDYINAVLKGKDSFKNLQTHLFLNHAEGISIQLHKDISGTIPVISINDSQDFVVIAQSLLYKNNPKPIPSSMGAFLANGINNWERIHALKKEWIENRPSNNWNNEFSKNILPIPELYKDKIIVVSTKPYSNIQAAHLGLSEDEWKAYSYSIRLEHECTHLYTLQRYGCASNNLHDELIADYIGIAKTLGNYNKEWMLAFMGLENYPQYREGSRLENYIDRIDISGDRFQDLTKIIKNAIETIAGFDEELGSIQSVQDQIVRIEALCETDLIDIASKRGGHMLMIKYNEKVAYSC</sequence>